<keyword evidence="2" id="KW-1185">Reference proteome</keyword>
<gene>
    <name evidence="1" type="ORF">ILT43_15550</name>
</gene>
<reference evidence="1 2" key="1">
    <citation type="submission" date="2020-12" db="EMBL/GenBank/DDBJ databases">
        <title>Sphingomonas sp.</title>
        <authorList>
            <person name="Kim M.K."/>
        </authorList>
    </citation>
    <scope>NUCLEOTIDE SEQUENCE [LARGE SCALE GENOMIC DNA]</scope>
    <source>
        <strain evidence="1 2">BT552</strain>
    </source>
</reference>
<accession>A0ABS2DA21</accession>
<comment type="caution">
    <text evidence="1">The sequence shown here is derived from an EMBL/GenBank/DDBJ whole genome shotgun (WGS) entry which is preliminary data.</text>
</comment>
<dbReference type="Proteomes" id="UP000763641">
    <property type="component" value="Unassembled WGS sequence"/>
</dbReference>
<protein>
    <submittedName>
        <fullName evidence="1">Uncharacterized protein</fullName>
    </submittedName>
</protein>
<dbReference type="EMBL" id="JAFEMC010000005">
    <property type="protein sequence ID" value="MBM6577797.1"/>
    <property type="molecule type" value="Genomic_DNA"/>
</dbReference>
<sequence>MTEATWNEASKTPEIDWRMSAALENVPRGETDVADVTSLEGAVRVWLELDPQHRVNATLTPERPIFIDGAAHSTFVGEGVDLIAQLLPTKQTEA</sequence>
<proteinExistence type="predicted"/>
<evidence type="ECO:0000313" key="2">
    <source>
        <dbReference type="Proteomes" id="UP000763641"/>
    </source>
</evidence>
<dbReference type="RefSeq" id="WP_204199897.1">
    <property type="nucleotide sequence ID" value="NZ_JAFEMC010000005.1"/>
</dbReference>
<organism evidence="1 2">
    <name type="scientific">Sphingomonas longa</name>
    <dbReference type="NCBI Taxonomy" id="2778730"/>
    <lineage>
        <taxon>Bacteria</taxon>
        <taxon>Pseudomonadati</taxon>
        <taxon>Pseudomonadota</taxon>
        <taxon>Alphaproteobacteria</taxon>
        <taxon>Sphingomonadales</taxon>
        <taxon>Sphingomonadaceae</taxon>
        <taxon>Sphingomonas</taxon>
    </lineage>
</organism>
<name>A0ABS2DA21_9SPHN</name>
<evidence type="ECO:0000313" key="1">
    <source>
        <dbReference type="EMBL" id="MBM6577797.1"/>
    </source>
</evidence>